<evidence type="ECO:0000313" key="1">
    <source>
        <dbReference type="EMBL" id="KAF0387742.1"/>
    </source>
</evidence>
<keyword evidence="2" id="KW-1185">Reference proteome</keyword>
<reference evidence="1 2" key="1">
    <citation type="journal article" date="2019" name="Environ. Microbiol.">
        <title>At the nexus of three kingdoms: the genome of the mycorrhizal fungus Gigaspora margarita provides insights into plant, endobacterial and fungal interactions.</title>
        <authorList>
            <person name="Venice F."/>
            <person name="Ghignone S."/>
            <person name="Salvioli di Fossalunga A."/>
            <person name="Amselem J."/>
            <person name="Novero M."/>
            <person name="Xianan X."/>
            <person name="Sedzielewska Toro K."/>
            <person name="Morin E."/>
            <person name="Lipzen A."/>
            <person name="Grigoriev I.V."/>
            <person name="Henrissat B."/>
            <person name="Martin F.M."/>
            <person name="Bonfante P."/>
        </authorList>
    </citation>
    <scope>NUCLEOTIDE SEQUENCE [LARGE SCALE GENOMIC DNA]</scope>
    <source>
        <strain evidence="1 2">BEG34</strain>
    </source>
</reference>
<dbReference type="OrthoDB" id="5340906at2759"/>
<evidence type="ECO:0000313" key="2">
    <source>
        <dbReference type="Proteomes" id="UP000439903"/>
    </source>
</evidence>
<organism evidence="1 2">
    <name type="scientific">Gigaspora margarita</name>
    <dbReference type="NCBI Taxonomy" id="4874"/>
    <lineage>
        <taxon>Eukaryota</taxon>
        <taxon>Fungi</taxon>
        <taxon>Fungi incertae sedis</taxon>
        <taxon>Mucoromycota</taxon>
        <taxon>Glomeromycotina</taxon>
        <taxon>Glomeromycetes</taxon>
        <taxon>Diversisporales</taxon>
        <taxon>Gigasporaceae</taxon>
        <taxon>Gigaspora</taxon>
    </lineage>
</organism>
<dbReference type="AlphaFoldDB" id="A0A8H4A0P9"/>
<gene>
    <name evidence="1" type="ORF">F8M41_011171</name>
</gene>
<name>A0A8H4A0P9_GIGMA</name>
<dbReference type="Proteomes" id="UP000439903">
    <property type="component" value="Unassembled WGS sequence"/>
</dbReference>
<proteinExistence type="predicted"/>
<protein>
    <submittedName>
        <fullName evidence="1">Uncharacterized protein</fullName>
    </submittedName>
</protein>
<comment type="caution">
    <text evidence="1">The sequence shown here is derived from an EMBL/GenBank/DDBJ whole genome shotgun (WGS) entry which is preliminary data.</text>
</comment>
<sequence length="360" mass="41990">MNKENPRFEIKYQTVEQQVLATGNTVSIDNHQIIEKHQREESNVIPLMPSKKTKLNIPENDLNKTSDVSHNDGCREIDIKKYKKKLILIWTTQKSGDLQLENALYNFGIRCKHEHHVHSFIIDPYDDTYLKENVFIKSELQEIREFQNKQMPLMLTELLQYLNSFNLEYESNSLESNYLELWYLVHVWSFTDKVFNRESYQLSSSSRKNCDRTVPLVVDIKRKIVGRKGDMIIHRVTTEFGCAEAGLMTTLLRLDSPAGYVCRISRTKSFFIALHVKEFGKSILPAIVMKIVENMISLIEQPNDNSEDDDQLQYLQDSCNMTPPPSQKREIIKVPLCSNTPESPKVNDSIWYVFMFFHAL</sequence>
<accession>A0A8H4A0P9</accession>
<dbReference type="EMBL" id="WTPW01002294">
    <property type="protein sequence ID" value="KAF0387742.1"/>
    <property type="molecule type" value="Genomic_DNA"/>
</dbReference>